<evidence type="ECO:0000256" key="4">
    <source>
        <dbReference type="SAM" id="Phobius"/>
    </source>
</evidence>
<evidence type="ECO:0000256" key="2">
    <source>
        <dbReference type="ARBA" id="ARBA00022679"/>
    </source>
</evidence>
<name>A0A7S6Z320_9VIRU</name>
<dbReference type="EMBL" id="MN744710">
    <property type="protein sequence ID" value="QOX06026.1"/>
    <property type="molecule type" value="Genomic_RNA"/>
</dbReference>
<evidence type="ECO:0000256" key="3">
    <source>
        <dbReference type="ARBA" id="ARBA00022695"/>
    </source>
</evidence>
<keyword evidence="2" id="KW-0808">Transferase</keyword>
<feature type="transmembrane region" description="Helical" evidence="4">
    <location>
        <begin position="423"/>
        <end position="451"/>
    </location>
</feature>
<organism evidence="5">
    <name type="scientific">Lentinula edodes partitivirus 2</name>
    <dbReference type="NCBI Taxonomy" id="2491351"/>
    <lineage>
        <taxon>Viruses</taxon>
        <taxon>Riboviria</taxon>
        <taxon>Orthornavirae</taxon>
        <taxon>Pisuviricota</taxon>
        <taxon>Duplopiviricetes</taxon>
        <taxon>Durnavirales</taxon>
        <taxon>Partitiviridae</taxon>
    </lineage>
</organism>
<evidence type="ECO:0000313" key="5">
    <source>
        <dbReference type="EMBL" id="QOX06026.1"/>
    </source>
</evidence>
<protein>
    <submittedName>
        <fullName evidence="5">RNA-dependent RNA polymerase</fullName>
    </submittedName>
</protein>
<evidence type="ECO:0000256" key="1">
    <source>
        <dbReference type="ARBA" id="ARBA00022484"/>
    </source>
</evidence>
<dbReference type="GO" id="GO:0003968">
    <property type="term" value="F:RNA-directed RNA polymerase activity"/>
    <property type="evidence" value="ECO:0007669"/>
    <property type="project" value="UniProtKB-KW"/>
</dbReference>
<feature type="transmembrane region" description="Helical" evidence="4">
    <location>
        <begin position="382"/>
        <end position="403"/>
    </location>
</feature>
<reference evidence="5" key="1">
    <citation type="submission" date="2019-11" db="EMBL/GenBank/DDBJ databases">
        <title>High-throughput sequencing reveals mycoviral diversity and a harmful negative-stranded RNA virus LeNSRV1 in edible mushroom Lentinula edodes.</title>
        <authorList>
            <person name="Guo M."/>
            <person name="Bian Y."/>
            <person name="Xu Z."/>
        </authorList>
    </citation>
    <scope>NUCLEOTIDE SEQUENCE</scope>
    <source>
        <strain evidence="5">Le42HNZMD</strain>
    </source>
</reference>
<proteinExistence type="predicted"/>
<sequence length="706" mass="83091">MAFQQVRNYLQEFRNTVKLEWNIFNRYSLKDSDADYPVSDSDLRRLQTGFRSRYESELTDEYKHNYDQLYKSFELKDATSGFNFEFYEDYDLARTPDHRQPVPGIQQLPVKLHSEQIVTADATVPESGYALHPKIHRLVYRQYPQYITHVEKYCRPLGTTDATFSDFNKEQKEYPPVPTDMILQIVLIIQYLLNALPFRPMHYVDTFFAKMPLHTGTSYFYRHSYSMRTHAAYAHPAEYASKRTSKGYFLNSFTEWARTVVHRIKEFGYPFDPTSLSPTDIRNRLRNFFISHATMLFTRNHISDRDGFLKQRPVYAMDTLFLHLECMLTFPLHIMARSMKSSLMYSIETIRGGCHYMDRVAQDYRSYLCIDWSSFDQRMPWIIVDSFFTVFLPMLLIISHGYQPTHEYPTYPDLTPDMLFSRLFNILCFLRTWYFNCVFVTADGFAYIRLFAGIASGMLNTQYLDSYCNLFLIIHALFHFGCSRDEILSFCFFVMGDDNVVLSRWTISRLTAFLVFFEDHALTRFGMVLSKTKSIITTMRIRIEMLGYRCNGGHPDRPLAKLVAQLCYPEHGPIDKYMSSRAVGMAWASAGMDHIFYQFCRDMYFLFLDSAEHPDQHAIASISKHLPGIFKVLDDIEEFVSPDRFPDLNEIRDRFSHWQGELDPNKKWSPAHFTDPPFVDLPNRQTMMDYMLANNIQFPDVERLFA</sequence>
<keyword evidence="4" id="KW-1133">Transmembrane helix</keyword>
<keyword evidence="4" id="KW-0812">Transmembrane</keyword>
<dbReference type="InterPro" id="IPR043502">
    <property type="entry name" value="DNA/RNA_pol_sf"/>
</dbReference>
<keyword evidence="4" id="KW-0472">Membrane</keyword>
<keyword evidence="3" id="KW-0548">Nucleotidyltransferase</keyword>
<keyword evidence="1 5" id="KW-0696">RNA-directed RNA polymerase</keyword>
<accession>A0A7S6Z320</accession>
<feature type="transmembrane region" description="Helical" evidence="4">
    <location>
        <begin position="314"/>
        <end position="336"/>
    </location>
</feature>
<dbReference type="SUPFAM" id="SSF56672">
    <property type="entry name" value="DNA/RNA polymerases"/>
    <property type="match status" value="1"/>
</dbReference>